<keyword evidence="10 14" id="KW-0472">Membrane</keyword>
<feature type="transmembrane region" description="Helical" evidence="14">
    <location>
        <begin position="363"/>
        <end position="382"/>
    </location>
</feature>
<evidence type="ECO:0000256" key="11">
    <source>
        <dbReference type="ARBA" id="ARBA00044743"/>
    </source>
</evidence>
<evidence type="ECO:0000256" key="12">
    <source>
        <dbReference type="ARBA" id="ARBA00049506"/>
    </source>
</evidence>
<evidence type="ECO:0000256" key="7">
    <source>
        <dbReference type="ARBA" id="ARBA00022692"/>
    </source>
</evidence>
<feature type="transmembrane region" description="Helical" evidence="14">
    <location>
        <begin position="176"/>
        <end position="198"/>
    </location>
</feature>
<evidence type="ECO:0000256" key="2">
    <source>
        <dbReference type="ARBA" id="ARBA00004922"/>
    </source>
</evidence>
<comment type="pathway">
    <text evidence="2 14">Protein modification; protein glycosylation.</text>
</comment>
<feature type="transmembrane region" description="Helical" evidence="14">
    <location>
        <begin position="249"/>
        <end position="271"/>
    </location>
</feature>
<comment type="similarity">
    <text evidence="13">Belongs to the glycosyltransferase ALG3 family.</text>
</comment>
<keyword evidence="8 14" id="KW-0256">Endoplasmic reticulum</keyword>
<keyword evidence="7 14" id="KW-0812">Transmembrane</keyword>
<accession>A0AAV5RYR8</accession>
<dbReference type="GO" id="GO:0005789">
    <property type="term" value="C:endoplasmic reticulum membrane"/>
    <property type="evidence" value="ECO:0007669"/>
    <property type="project" value="UniProtKB-SubCell"/>
</dbReference>
<keyword evidence="16" id="KW-1185">Reference proteome</keyword>
<organism evidence="15 16">
    <name type="scientific">Maudiozyma humilis</name>
    <name type="common">Sour dough yeast</name>
    <name type="synonym">Kazachstania humilis</name>
    <dbReference type="NCBI Taxonomy" id="51915"/>
    <lineage>
        <taxon>Eukaryota</taxon>
        <taxon>Fungi</taxon>
        <taxon>Dikarya</taxon>
        <taxon>Ascomycota</taxon>
        <taxon>Saccharomycotina</taxon>
        <taxon>Saccharomycetes</taxon>
        <taxon>Saccharomycetales</taxon>
        <taxon>Saccharomycetaceae</taxon>
        <taxon>Maudiozyma</taxon>
    </lineage>
</organism>
<evidence type="ECO:0000256" key="4">
    <source>
        <dbReference type="ARBA" id="ARBA00015561"/>
    </source>
</evidence>
<evidence type="ECO:0000256" key="9">
    <source>
        <dbReference type="ARBA" id="ARBA00022989"/>
    </source>
</evidence>
<evidence type="ECO:0000256" key="8">
    <source>
        <dbReference type="ARBA" id="ARBA00022824"/>
    </source>
</evidence>
<evidence type="ECO:0000256" key="6">
    <source>
        <dbReference type="ARBA" id="ARBA00022679"/>
    </source>
</evidence>
<keyword evidence="6 14" id="KW-0808">Transferase</keyword>
<keyword evidence="5 14" id="KW-0328">Glycosyltransferase</keyword>
<dbReference type="Proteomes" id="UP001377567">
    <property type="component" value="Unassembled WGS sequence"/>
</dbReference>
<evidence type="ECO:0000256" key="14">
    <source>
        <dbReference type="RuleBase" id="RU364047"/>
    </source>
</evidence>
<dbReference type="Pfam" id="PF05208">
    <property type="entry name" value="ALG3"/>
    <property type="match status" value="1"/>
</dbReference>
<proteinExistence type="inferred from homology"/>
<comment type="catalytic activity">
    <reaction evidence="12 14">
        <text>an alpha-D-Man-(1-&gt;2)-alpha-D-Man-(1-&gt;2)-alpha-D-Man-(1-&gt;3)-[alpha-D-Man-(1-&gt;6)]-beta-D-Man-(1-&gt;4)-beta-D-GlcNAc-(1-&gt;4)-alpha-D-GlcNAc-diphospho-di-trans,poly-cis-dolichol + a di-trans,poly-cis-dolichyl beta-D-mannosyl phosphate = an alpha-D-Man-(1-&gt;2)-alpha-D-Man-(1-&gt;2)-alpha-D-Man-(1-&gt;3)-[alpha-D-Man-(1-&gt;3)-alpha-D-Man-(1-&gt;6)]-beta-D-Man-(1-&gt;4)-beta-D-GlcNAc-(1-&gt;4)-alpha-D-GlcNAc-diphospho-di-trans,poly-cis-dolichol + a di-trans,poly-cis-dolichyl phosphate + H(+)</text>
        <dbReference type="Rhea" id="RHEA:29527"/>
        <dbReference type="Rhea" id="RHEA-COMP:19498"/>
        <dbReference type="Rhea" id="RHEA-COMP:19501"/>
        <dbReference type="Rhea" id="RHEA-COMP:19516"/>
        <dbReference type="Rhea" id="RHEA-COMP:19517"/>
        <dbReference type="ChEBI" id="CHEBI:15378"/>
        <dbReference type="ChEBI" id="CHEBI:57683"/>
        <dbReference type="ChEBI" id="CHEBI:58211"/>
        <dbReference type="ChEBI" id="CHEBI:132515"/>
        <dbReference type="ChEBI" id="CHEBI:132516"/>
        <dbReference type="EC" id="2.4.1.258"/>
    </reaction>
    <physiologicalReaction direction="left-to-right" evidence="12 14">
        <dbReference type="Rhea" id="RHEA:29528"/>
    </physiologicalReaction>
</comment>
<feature type="transmembrane region" description="Helical" evidence="14">
    <location>
        <begin position="52"/>
        <end position="70"/>
    </location>
</feature>
<reference evidence="15 16" key="1">
    <citation type="journal article" date="2023" name="Elife">
        <title>Identification of key yeast species and microbe-microbe interactions impacting larval growth of Drosophila in the wild.</title>
        <authorList>
            <person name="Mure A."/>
            <person name="Sugiura Y."/>
            <person name="Maeda R."/>
            <person name="Honda K."/>
            <person name="Sakurai N."/>
            <person name="Takahashi Y."/>
            <person name="Watada M."/>
            <person name="Katoh T."/>
            <person name="Gotoh A."/>
            <person name="Gotoh Y."/>
            <person name="Taniguchi I."/>
            <person name="Nakamura K."/>
            <person name="Hayashi T."/>
            <person name="Katayama T."/>
            <person name="Uemura T."/>
            <person name="Hattori Y."/>
        </authorList>
    </citation>
    <scope>NUCLEOTIDE SEQUENCE [LARGE SCALE GENOMIC DNA]</scope>
    <source>
        <strain evidence="15 16">KH-74</strain>
    </source>
</reference>
<evidence type="ECO:0000256" key="13">
    <source>
        <dbReference type="ARBA" id="ARBA00093457"/>
    </source>
</evidence>
<keyword evidence="9 14" id="KW-1133">Transmembrane helix</keyword>
<feature type="transmembrane region" description="Helical" evidence="14">
    <location>
        <begin position="218"/>
        <end position="242"/>
    </location>
</feature>
<dbReference type="GO" id="GO:0052925">
    <property type="term" value="F:dol-P-Man:Man(5)GlcNAc(2)-PP-Dol alpha-1,3-mannosyltransferase activity"/>
    <property type="evidence" value="ECO:0007669"/>
    <property type="project" value="UniProtKB-EC"/>
</dbReference>
<dbReference type="PANTHER" id="PTHR12646">
    <property type="entry name" value="NOT56 - RELATED"/>
    <property type="match status" value="1"/>
</dbReference>
<evidence type="ECO:0000256" key="3">
    <source>
        <dbReference type="ARBA" id="ARBA00011964"/>
    </source>
</evidence>
<protein>
    <recommendedName>
        <fullName evidence="4 14">Dol-P-Man:Man(5)GlcNAc(2)-PP-Dol alpha-1,3-mannosyltransferase</fullName>
        <ecNumber evidence="3 14">2.4.1.258</ecNumber>
    </recommendedName>
    <alternativeName>
        <fullName evidence="14">Dol-P-Man-dependent alpha(1-3)-mannosyltransferase</fullName>
    </alternativeName>
</protein>
<comment type="caution">
    <text evidence="15">The sequence shown here is derived from an EMBL/GenBank/DDBJ whole genome shotgun (WGS) entry which is preliminary data.</text>
</comment>
<comment type="subcellular location">
    <subcellularLocation>
        <location evidence="1 14">Endoplasmic reticulum membrane</location>
        <topology evidence="1 14">Multi-pass membrane protein</topology>
    </subcellularLocation>
</comment>
<dbReference type="AlphaFoldDB" id="A0AAV5RYR8"/>
<gene>
    <name evidence="15" type="ORF">DAKH74_033750</name>
</gene>
<sequence>MSESTNSEPKEVAETAPSATVQKKEFVRPPVTIGKDIVDGLKYMLFNPDANIILMPLLLLTESMVLKLIVNNVAYTEIDYKAYMEQLAMIDDLGELNYDHIEGGTGPLVYPAGHVILFRCMRWLTEGMEHVERGQAAFRYLYLLTLFHQFLVYYRLQIPPWCIAVVCLSKRLHSIYVLRLFNDCFTTLFVIHCVLGYWRAASLQSPKTRFIVSTLTSLVYGFAVSVKMNALLYLPGVLAALYVINDGRIIACVPSLLAMLAVQIVVALPFLRSYPYQYLHGAFNFSRQFMFEWSVNWQFIGEDGFLSPEFQRSLLLSQVVLLVYLFASRWTPGRALFKDIASSIIHPFSAVIAGSTSAQRTFLVSRFLICANYIGILFSRSLHYQFLTWYHWTIPIMLAWSRMPIYLGLPWYVLHEYCWNSYPPNSTASALLIALNSILLLKVLVSDRMPEVKEEAHEKAE</sequence>
<evidence type="ECO:0000256" key="5">
    <source>
        <dbReference type="ARBA" id="ARBA00022676"/>
    </source>
</evidence>
<dbReference type="PANTHER" id="PTHR12646:SF0">
    <property type="entry name" value="DOL-P-MAN:MAN(5)GLCNAC(2)-PP-DOL ALPHA-1,3-MANNOSYLTRANSFERASE"/>
    <property type="match status" value="1"/>
</dbReference>
<evidence type="ECO:0000313" key="15">
    <source>
        <dbReference type="EMBL" id="GMM56759.1"/>
    </source>
</evidence>
<feature type="transmembrane region" description="Helical" evidence="14">
    <location>
        <begin position="394"/>
        <end position="414"/>
    </location>
</feature>
<dbReference type="EMBL" id="BTGD01000010">
    <property type="protein sequence ID" value="GMM56759.1"/>
    <property type="molecule type" value="Genomic_DNA"/>
</dbReference>
<evidence type="ECO:0000256" key="10">
    <source>
        <dbReference type="ARBA" id="ARBA00023136"/>
    </source>
</evidence>
<name>A0AAV5RYR8_MAUHU</name>
<dbReference type="EC" id="2.4.1.258" evidence="3 14"/>
<feature type="transmembrane region" description="Helical" evidence="14">
    <location>
        <begin position="426"/>
        <end position="445"/>
    </location>
</feature>
<evidence type="ECO:0000313" key="16">
    <source>
        <dbReference type="Proteomes" id="UP001377567"/>
    </source>
</evidence>
<evidence type="ECO:0000256" key="1">
    <source>
        <dbReference type="ARBA" id="ARBA00004477"/>
    </source>
</evidence>
<comment type="function">
    <text evidence="11 14">Dol-P-Man:Man(5)GlcNAc(2)-PP-Dol alpha-1,3-mannosyltransferase that operates in the biosynthetic pathway of dolichol-linked oligosaccharides, the glycan precursors employed in protein asparagine (N)-glycosylation. The assembly of dolichol-linked oligosaccharides begins on the cytosolic side of the endoplasmic reticulum membrane and finishes in its lumen. The sequential addition of sugars to dolichol pyrophosphate produces dolichol-linked oligosaccharides containing fourteen sugars, including two GlcNAcs, nine mannoses and three glucoses. Once assembled, the oligosaccharide is transferred from the lipid to nascent proteins by oligosaccharyltransferases. In the lumen of the endoplasmic reticulum, adds the first dolichyl beta-D-mannosyl phosphate derived mannose in an alpha-1,3 linkage to Man(5)GlcNAc(2)-PP-dolichol to produce Man(6)GlcNAc(2)-PP-dolichol.</text>
</comment>
<dbReference type="InterPro" id="IPR007873">
    <property type="entry name" value="Glycosyltransferase_ALG3"/>
</dbReference>